<reference evidence="1" key="2">
    <citation type="submission" date="2020-11" db="EMBL/GenBank/DDBJ databases">
        <authorList>
            <person name="McCartney M.A."/>
            <person name="Auch B."/>
            <person name="Kono T."/>
            <person name="Mallez S."/>
            <person name="Becker A."/>
            <person name="Gohl D.M."/>
            <person name="Silverstein K.A.T."/>
            <person name="Koren S."/>
            <person name="Bechman K.B."/>
            <person name="Herman A."/>
            <person name="Abrahante J.E."/>
            <person name="Garbe J."/>
        </authorList>
    </citation>
    <scope>NUCLEOTIDE SEQUENCE</scope>
    <source>
        <strain evidence="1">Duluth1</strain>
        <tissue evidence="1">Whole animal</tissue>
    </source>
</reference>
<protein>
    <submittedName>
        <fullName evidence="1">Uncharacterized protein</fullName>
    </submittedName>
</protein>
<proteinExistence type="predicted"/>
<dbReference type="AlphaFoldDB" id="A0A9D4F1S2"/>
<dbReference type="EMBL" id="JAIWYP010000008">
    <property type="protein sequence ID" value="KAH3788055.1"/>
    <property type="molecule type" value="Genomic_DNA"/>
</dbReference>
<comment type="caution">
    <text evidence="1">The sequence shown here is derived from an EMBL/GenBank/DDBJ whole genome shotgun (WGS) entry which is preliminary data.</text>
</comment>
<evidence type="ECO:0000313" key="2">
    <source>
        <dbReference type="Proteomes" id="UP000828390"/>
    </source>
</evidence>
<evidence type="ECO:0000313" key="1">
    <source>
        <dbReference type="EMBL" id="KAH3788055.1"/>
    </source>
</evidence>
<dbReference type="Proteomes" id="UP000828390">
    <property type="component" value="Unassembled WGS sequence"/>
</dbReference>
<keyword evidence="2" id="KW-1185">Reference proteome</keyword>
<organism evidence="1 2">
    <name type="scientific">Dreissena polymorpha</name>
    <name type="common">Zebra mussel</name>
    <name type="synonym">Mytilus polymorpha</name>
    <dbReference type="NCBI Taxonomy" id="45954"/>
    <lineage>
        <taxon>Eukaryota</taxon>
        <taxon>Metazoa</taxon>
        <taxon>Spiralia</taxon>
        <taxon>Lophotrochozoa</taxon>
        <taxon>Mollusca</taxon>
        <taxon>Bivalvia</taxon>
        <taxon>Autobranchia</taxon>
        <taxon>Heteroconchia</taxon>
        <taxon>Euheterodonta</taxon>
        <taxon>Imparidentia</taxon>
        <taxon>Neoheterodontei</taxon>
        <taxon>Myida</taxon>
        <taxon>Dreissenoidea</taxon>
        <taxon>Dreissenidae</taxon>
        <taxon>Dreissena</taxon>
    </lineage>
</organism>
<reference evidence="1" key="1">
    <citation type="journal article" date="2019" name="bioRxiv">
        <title>The Genome of the Zebra Mussel, Dreissena polymorpha: A Resource for Invasive Species Research.</title>
        <authorList>
            <person name="McCartney M.A."/>
            <person name="Auch B."/>
            <person name="Kono T."/>
            <person name="Mallez S."/>
            <person name="Zhang Y."/>
            <person name="Obille A."/>
            <person name="Becker A."/>
            <person name="Abrahante J.E."/>
            <person name="Garbe J."/>
            <person name="Badalamenti J.P."/>
            <person name="Herman A."/>
            <person name="Mangelson H."/>
            <person name="Liachko I."/>
            <person name="Sullivan S."/>
            <person name="Sone E.D."/>
            <person name="Koren S."/>
            <person name="Silverstein K.A.T."/>
            <person name="Beckman K.B."/>
            <person name="Gohl D.M."/>
        </authorList>
    </citation>
    <scope>NUCLEOTIDE SEQUENCE</scope>
    <source>
        <strain evidence="1">Duluth1</strain>
        <tissue evidence="1">Whole animal</tissue>
    </source>
</reference>
<name>A0A9D4F1S2_DREPO</name>
<sequence length="85" mass="9475">MFHQTRHGEPHHLVDETAHFPAQEGGFFRACTDKLQVAQPPLPYPGHVSHAESSPTSDVIVHTSTCTHSRETVFSHNHPETATRI</sequence>
<gene>
    <name evidence="1" type="ORF">DPMN_166185</name>
</gene>
<accession>A0A9D4F1S2</accession>